<proteinExistence type="predicted"/>
<dbReference type="EMBL" id="CAQQ02196666">
    <property type="status" value="NOT_ANNOTATED_CDS"/>
    <property type="molecule type" value="Genomic_DNA"/>
</dbReference>
<dbReference type="SMART" id="SM00409">
    <property type="entry name" value="IG"/>
    <property type="match status" value="1"/>
</dbReference>
<dbReference type="InterPro" id="IPR013098">
    <property type="entry name" value="Ig_I-set"/>
</dbReference>
<organism evidence="2 3">
    <name type="scientific">Megaselia scalaris</name>
    <name type="common">Humpbacked fly</name>
    <name type="synonym">Phora scalaris</name>
    <dbReference type="NCBI Taxonomy" id="36166"/>
    <lineage>
        <taxon>Eukaryota</taxon>
        <taxon>Metazoa</taxon>
        <taxon>Ecdysozoa</taxon>
        <taxon>Arthropoda</taxon>
        <taxon>Hexapoda</taxon>
        <taxon>Insecta</taxon>
        <taxon>Pterygota</taxon>
        <taxon>Neoptera</taxon>
        <taxon>Endopterygota</taxon>
        <taxon>Diptera</taxon>
        <taxon>Brachycera</taxon>
        <taxon>Muscomorpha</taxon>
        <taxon>Platypezoidea</taxon>
        <taxon>Phoridae</taxon>
        <taxon>Megaseliini</taxon>
        <taxon>Megaselia</taxon>
    </lineage>
</organism>
<dbReference type="EMBL" id="CAQQ02196665">
    <property type="status" value="NOT_ANNOTATED_CDS"/>
    <property type="molecule type" value="Genomic_DNA"/>
</dbReference>
<sequence length="199" mass="23304">MTFHTKRKPNSNIDECYVFPSYFGPKEFKNEVKKILSPLSPENPYKITSFLCFFTANHQFNFEHYDNDEDIFTTPNLSHDKLLRNSVYFDKRYIQNVTTIAGQTAFLNCRVRNIGKKTVSWVRHRDINLLSVGKDIYSSDERFVALHNKETGDWTLQIKYANRKDTGAYECQVSTTPPIGTVLYLQVVDFLTQKPQRKR</sequence>
<dbReference type="FunFam" id="2.60.40.10:FF:000129">
    <property type="entry name" value="CLUMA_CG018772, isoform A"/>
    <property type="match status" value="1"/>
</dbReference>
<feature type="domain" description="Ig-like" evidence="1">
    <location>
        <begin position="75"/>
        <end position="174"/>
    </location>
</feature>
<accession>T1GK33</accession>
<dbReference type="InterPro" id="IPR007110">
    <property type="entry name" value="Ig-like_dom"/>
</dbReference>
<dbReference type="Pfam" id="PF07679">
    <property type="entry name" value="I-set"/>
    <property type="match status" value="1"/>
</dbReference>
<dbReference type="GO" id="GO:0050808">
    <property type="term" value="P:synapse organization"/>
    <property type="evidence" value="ECO:0007669"/>
    <property type="project" value="TreeGrafter"/>
</dbReference>
<evidence type="ECO:0000313" key="2">
    <source>
        <dbReference type="EnsemblMetazoa" id="MESCA003847-PA"/>
    </source>
</evidence>
<evidence type="ECO:0000259" key="1">
    <source>
        <dbReference type="PROSITE" id="PS50835"/>
    </source>
</evidence>
<dbReference type="EnsemblMetazoa" id="MESCA003847-RA">
    <property type="protein sequence ID" value="MESCA003847-PA"/>
    <property type="gene ID" value="MESCA003847"/>
</dbReference>
<dbReference type="GO" id="GO:0032589">
    <property type="term" value="C:neuron projection membrane"/>
    <property type="evidence" value="ECO:0007669"/>
    <property type="project" value="TreeGrafter"/>
</dbReference>
<dbReference type="InterPro" id="IPR037448">
    <property type="entry name" value="Zig-8"/>
</dbReference>
<reference evidence="2" key="2">
    <citation type="submission" date="2015-06" db="UniProtKB">
        <authorList>
            <consortium name="EnsemblMetazoa"/>
        </authorList>
    </citation>
    <scope>IDENTIFICATION</scope>
</reference>
<dbReference type="PANTHER" id="PTHR23279:SF36">
    <property type="entry name" value="DEFECTIVE PROBOSCIS EXTENSION RESPONSE 9, ISOFORM A"/>
    <property type="match status" value="1"/>
</dbReference>
<dbReference type="SUPFAM" id="SSF48726">
    <property type="entry name" value="Immunoglobulin"/>
    <property type="match status" value="1"/>
</dbReference>
<evidence type="ECO:0000313" key="3">
    <source>
        <dbReference type="Proteomes" id="UP000015102"/>
    </source>
</evidence>
<reference evidence="3" key="1">
    <citation type="submission" date="2013-02" db="EMBL/GenBank/DDBJ databases">
        <authorList>
            <person name="Hughes D."/>
        </authorList>
    </citation>
    <scope>NUCLEOTIDE SEQUENCE</scope>
    <source>
        <strain>Durham</strain>
        <strain evidence="3">NC isolate 2 -- Noor lab</strain>
    </source>
</reference>
<dbReference type="STRING" id="36166.T1GK33"/>
<dbReference type="PANTHER" id="PTHR23279">
    <property type="entry name" value="DEFECTIVE PROBOSCIS EXTENSION RESPONSE DPR -RELATED"/>
    <property type="match status" value="1"/>
</dbReference>
<dbReference type="InterPro" id="IPR013783">
    <property type="entry name" value="Ig-like_fold"/>
</dbReference>
<dbReference type="SMART" id="SM00408">
    <property type="entry name" value="IGc2"/>
    <property type="match status" value="1"/>
</dbReference>
<dbReference type="InterPro" id="IPR003598">
    <property type="entry name" value="Ig_sub2"/>
</dbReference>
<dbReference type="InterPro" id="IPR036179">
    <property type="entry name" value="Ig-like_dom_sf"/>
</dbReference>
<name>T1GK33_MEGSC</name>
<dbReference type="Proteomes" id="UP000015102">
    <property type="component" value="Unassembled WGS sequence"/>
</dbReference>
<dbReference type="AlphaFoldDB" id="T1GK33"/>
<dbReference type="HOGENOM" id="CLU_1373644_0_0_1"/>
<keyword evidence="3" id="KW-1185">Reference proteome</keyword>
<protein>
    <recommendedName>
        <fullName evidence="1">Ig-like domain-containing protein</fullName>
    </recommendedName>
</protein>
<dbReference type="PROSITE" id="PS50835">
    <property type="entry name" value="IG_LIKE"/>
    <property type="match status" value="1"/>
</dbReference>
<dbReference type="InterPro" id="IPR003599">
    <property type="entry name" value="Ig_sub"/>
</dbReference>
<dbReference type="Gene3D" id="2.60.40.10">
    <property type="entry name" value="Immunoglobulins"/>
    <property type="match status" value="1"/>
</dbReference>